<reference evidence="2" key="2">
    <citation type="submission" date="2020-08" db="EMBL/GenBank/DDBJ databases">
        <authorList>
            <person name="Chen M."/>
            <person name="Teng W."/>
            <person name="Zhao L."/>
            <person name="Hu C."/>
            <person name="Zhou Y."/>
            <person name="Han B."/>
            <person name="Song L."/>
            <person name="Shu W."/>
        </authorList>
    </citation>
    <scope>NUCLEOTIDE SEQUENCE</scope>
    <source>
        <strain evidence="2">FACHB-1277</strain>
    </source>
</reference>
<evidence type="ECO:0000313" key="3">
    <source>
        <dbReference type="Proteomes" id="UP000631421"/>
    </source>
</evidence>
<protein>
    <submittedName>
        <fullName evidence="2">Uncharacterized protein</fullName>
    </submittedName>
</protein>
<reference evidence="2" key="1">
    <citation type="journal article" date="2015" name="ISME J.">
        <title>Draft Genome Sequence of Streptomyces incarnatus NRRL8089, which Produces the Nucleoside Antibiotic Sinefungin.</title>
        <authorList>
            <person name="Oshima K."/>
            <person name="Hattori M."/>
            <person name="Shimizu H."/>
            <person name="Fukuda K."/>
            <person name="Nemoto M."/>
            <person name="Inagaki K."/>
            <person name="Tamura T."/>
        </authorList>
    </citation>
    <scope>NUCLEOTIDE SEQUENCE</scope>
    <source>
        <strain evidence="2">FACHB-1277</strain>
    </source>
</reference>
<gene>
    <name evidence="2" type="ORF">H6F44_17155</name>
</gene>
<organism evidence="2 3">
    <name type="scientific">Pseudanabaena cinerea FACHB-1277</name>
    <dbReference type="NCBI Taxonomy" id="2949581"/>
    <lineage>
        <taxon>Bacteria</taxon>
        <taxon>Bacillati</taxon>
        <taxon>Cyanobacteriota</taxon>
        <taxon>Cyanophyceae</taxon>
        <taxon>Pseudanabaenales</taxon>
        <taxon>Pseudanabaenaceae</taxon>
        <taxon>Pseudanabaena</taxon>
        <taxon>Pseudanabaena cinerea</taxon>
    </lineage>
</organism>
<sequence>MIASTKNQTSDRPFTNQNHDRHFKNHIAIAPSTPKITIASKKIRQRSH</sequence>
<keyword evidence="3" id="KW-1185">Reference proteome</keyword>
<feature type="region of interest" description="Disordered" evidence="1">
    <location>
        <begin position="1"/>
        <end position="48"/>
    </location>
</feature>
<evidence type="ECO:0000256" key="1">
    <source>
        <dbReference type="SAM" id="MobiDB-lite"/>
    </source>
</evidence>
<dbReference type="Proteomes" id="UP000631421">
    <property type="component" value="Unassembled WGS sequence"/>
</dbReference>
<comment type="caution">
    <text evidence="2">The sequence shown here is derived from an EMBL/GenBank/DDBJ whole genome shotgun (WGS) entry which is preliminary data.</text>
</comment>
<accession>A0A926UVV7</accession>
<proteinExistence type="predicted"/>
<dbReference type="EMBL" id="JACJPY010000069">
    <property type="protein sequence ID" value="MBD2151838.1"/>
    <property type="molecule type" value="Genomic_DNA"/>
</dbReference>
<dbReference type="AlphaFoldDB" id="A0A926UVV7"/>
<name>A0A926UVV7_9CYAN</name>
<feature type="compositionally biased region" description="Polar residues" evidence="1">
    <location>
        <begin position="1"/>
        <end position="17"/>
    </location>
</feature>
<dbReference type="RefSeq" id="WP_190352255.1">
    <property type="nucleotide sequence ID" value="NZ_JACJPY010000069.1"/>
</dbReference>
<evidence type="ECO:0000313" key="2">
    <source>
        <dbReference type="EMBL" id="MBD2151838.1"/>
    </source>
</evidence>